<dbReference type="STRING" id="314265.R2601_23398"/>
<reference evidence="1 2" key="1">
    <citation type="journal article" date="2010" name="J. Bacteriol.">
        <title>Genome sequences of Pelagibaca bermudensis HTCC2601T and Maritimibacter alkaliphilus HTCC2654T, the type strains of two marine Roseobacter genera.</title>
        <authorList>
            <person name="Thrash J.C."/>
            <person name="Cho J.C."/>
            <person name="Ferriera S."/>
            <person name="Johnson J."/>
            <person name="Vergin K.L."/>
            <person name="Giovannoni S.J."/>
        </authorList>
    </citation>
    <scope>NUCLEOTIDE SEQUENCE [LARGE SCALE GENOMIC DNA]</scope>
    <source>
        <strain evidence="2">DSM 26914 / JCM 13377 / KCTC 12554 / HTCC2601</strain>
    </source>
</reference>
<dbReference type="Pfam" id="PF06707">
    <property type="entry name" value="DUF1194"/>
    <property type="match status" value="1"/>
</dbReference>
<keyword evidence="2" id="KW-1185">Reference proteome</keyword>
<dbReference type="InterPro" id="IPR010607">
    <property type="entry name" value="DUF1194"/>
</dbReference>
<dbReference type="AlphaFoldDB" id="Q0FH11"/>
<gene>
    <name evidence="1" type="ORF">R2601_23398</name>
</gene>
<dbReference type="EMBL" id="AATQ01000085">
    <property type="protein sequence ID" value="EAU43491.1"/>
    <property type="molecule type" value="Genomic_DNA"/>
</dbReference>
<organism evidence="1 2">
    <name type="scientific">Salipiger bermudensis (strain DSM 26914 / JCM 13377 / KCTC 12554 / HTCC2601)</name>
    <name type="common">Pelagibaca bermudensis</name>
    <dbReference type="NCBI Taxonomy" id="314265"/>
    <lineage>
        <taxon>Bacteria</taxon>
        <taxon>Pseudomonadati</taxon>
        <taxon>Pseudomonadota</taxon>
        <taxon>Alphaproteobacteria</taxon>
        <taxon>Rhodobacterales</taxon>
        <taxon>Roseobacteraceae</taxon>
        <taxon>Salipiger</taxon>
    </lineage>
</organism>
<protein>
    <submittedName>
        <fullName evidence="1">Uncharacterized protein</fullName>
    </submittedName>
</protein>
<accession>Q0FH11</accession>
<comment type="caution">
    <text evidence="1">The sequence shown here is derived from an EMBL/GenBank/DDBJ whole genome shotgun (WGS) entry which is preliminary data.</text>
</comment>
<dbReference type="HOGENOM" id="CLU_3255418_0_0_5"/>
<sequence length="42" mass="4955">MSNFFRRALITRDGFVMTARGHRAYAETLRRKILREISRVTG</sequence>
<name>Q0FH11_SALBH</name>
<evidence type="ECO:0000313" key="1">
    <source>
        <dbReference type="EMBL" id="EAU43491.1"/>
    </source>
</evidence>
<dbReference type="Proteomes" id="UP000006230">
    <property type="component" value="Unassembled WGS sequence"/>
</dbReference>
<proteinExistence type="predicted"/>
<evidence type="ECO:0000313" key="2">
    <source>
        <dbReference type="Proteomes" id="UP000006230"/>
    </source>
</evidence>